<keyword evidence="2" id="KW-1185">Reference proteome</keyword>
<organism evidence="1 2">
    <name type="scientific">Francisella sciaenopsi</name>
    <dbReference type="NCBI Taxonomy" id="3055034"/>
    <lineage>
        <taxon>Bacteria</taxon>
        <taxon>Pseudomonadati</taxon>
        <taxon>Pseudomonadota</taxon>
        <taxon>Gammaproteobacteria</taxon>
        <taxon>Thiotrichales</taxon>
        <taxon>Francisellaceae</taxon>
        <taxon>Francisella</taxon>
    </lineage>
</organism>
<accession>A0ABQ6PFT9</accession>
<reference evidence="1 2" key="1">
    <citation type="journal article" date="2024" name="Dis. Aquat. Organ.">
        <title>Francisella sciaenopsi sp. nov. isolated from diseased red drum Sciaenops ocellatus in Florida, USA.</title>
        <authorList>
            <person name="Kawahara M."/>
            <person name="Cody T.T."/>
            <person name="Yanong R.P.E."/>
            <person name="Henderson E."/>
            <person name="Yazdi Z."/>
            <person name="Soto E."/>
        </authorList>
    </citation>
    <scope>NUCLEOTIDE SEQUENCE [LARGE SCALE GENOMIC DNA]</scope>
    <source>
        <strain evidence="1 2">R22-20-7</strain>
    </source>
</reference>
<evidence type="ECO:0000313" key="1">
    <source>
        <dbReference type="EMBL" id="GMN89772.1"/>
    </source>
</evidence>
<dbReference type="Proteomes" id="UP001628164">
    <property type="component" value="Unassembled WGS sequence"/>
</dbReference>
<protein>
    <submittedName>
        <fullName evidence="1">Uncharacterized protein</fullName>
    </submittedName>
</protein>
<sequence length="69" mass="8289">MMISFKHKFVFIKTKKVAGTSVEALLRSILGESDVVTRITFRDEKFCADNSWFPRNWTVQKVWIKRFYR</sequence>
<proteinExistence type="predicted"/>
<evidence type="ECO:0000313" key="2">
    <source>
        <dbReference type="Proteomes" id="UP001628164"/>
    </source>
</evidence>
<gene>
    <name evidence="1" type="ORF">fsci_12580</name>
</gene>
<comment type="caution">
    <text evidence="1">The sequence shown here is derived from an EMBL/GenBank/DDBJ whole genome shotgun (WGS) entry which is preliminary data.</text>
</comment>
<dbReference type="EMBL" id="BTHG01000004">
    <property type="protein sequence ID" value="GMN89772.1"/>
    <property type="molecule type" value="Genomic_DNA"/>
</dbReference>
<name>A0ABQ6PFT9_9GAMM</name>